<keyword evidence="3 6" id="KW-0479">Metal-binding</keyword>
<evidence type="ECO:0000313" key="8">
    <source>
        <dbReference type="EMBL" id="OGF36785.1"/>
    </source>
</evidence>
<keyword evidence="2 6" id="KW-0949">S-adenosyl-L-methionine</keyword>
<dbReference type="NCBIfam" id="TIGR04337">
    <property type="entry name" value="AmmeMemoSam_rS"/>
    <property type="match status" value="1"/>
</dbReference>
<dbReference type="InterPro" id="IPR013785">
    <property type="entry name" value="Aldolase_TIM"/>
</dbReference>
<feature type="binding site" evidence="6">
    <location>
        <position position="86"/>
    </location>
    <ligand>
        <name>[4Fe-4S] cluster</name>
        <dbReference type="ChEBI" id="CHEBI:49883"/>
        <note>4Fe-4S-S-AdoMet</note>
    </ligand>
</feature>
<sequence>MKEALLYRKEKNKIVQCEACAHFCVIPNGGVGVCQVRKNQGGALYSLVYGKVVAQHIDPIEKKPLYHFLPGTTTYSIATVGCNFKCKHCQNADIAQFKSFNDSDDWIPGVSIEPAEIVLAAQEAGCPSISYTYTEPTVFVEFALDVMKLAGAAGLKNIWVTNGYFSEKTFALIKPYLDAVNIDLKFYTDLSYRKICGARLQPVLDNIRRCYDANLHVEVTTLLIPDLNDSDFELERLADFLNGISSEMVWHLSAFHPAHQLTALSPTPLASLNRAKKIGLAAGLKYVYLGNI</sequence>
<dbReference type="SFLD" id="SFLDG01101">
    <property type="entry name" value="Uncharacterised_Radical_SAM_Su"/>
    <property type="match status" value="1"/>
</dbReference>
<dbReference type="SFLD" id="SFLDS00029">
    <property type="entry name" value="Radical_SAM"/>
    <property type="match status" value="1"/>
</dbReference>
<dbReference type="Proteomes" id="UP000178656">
    <property type="component" value="Unassembled WGS sequence"/>
</dbReference>
<accession>A0A1F5TD07</accession>
<feature type="binding site" evidence="6">
    <location>
        <position position="89"/>
    </location>
    <ligand>
        <name>[4Fe-4S] cluster</name>
        <dbReference type="ChEBI" id="CHEBI:49883"/>
        <note>4Fe-4S-S-AdoMet</note>
    </ligand>
</feature>
<dbReference type="GO" id="GO:0051539">
    <property type="term" value="F:4 iron, 4 sulfur cluster binding"/>
    <property type="evidence" value="ECO:0007669"/>
    <property type="project" value="UniProtKB-KW"/>
</dbReference>
<comment type="caution">
    <text evidence="8">The sequence shown here is derived from an EMBL/GenBank/DDBJ whole genome shotgun (WGS) entry which is preliminary data.</text>
</comment>
<dbReference type="InterPro" id="IPR034457">
    <property type="entry name" value="Organic_radical-activating"/>
</dbReference>
<dbReference type="PANTHER" id="PTHR30352:SF5">
    <property type="entry name" value="PYRUVATE FORMATE-LYASE 1-ACTIVATING ENZYME"/>
    <property type="match status" value="1"/>
</dbReference>
<evidence type="ECO:0000256" key="1">
    <source>
        <dbReference type="ARBA" id="ARBA00022485"/>
    </source>
</evidence>
<dbReference type="InterPro" id="IPR058240">
    <property type="entry name" value="rSAM_sf"/>
</dbReference>
<evidence type="ECO:0000256" key="2">
    <source>
        <dbReference type="ARBA" id="ARBA00022691"/>
    </source>
</evidence>
<dbReference type="CDD" id="cd01335">
    <property type="entry name" value="Radical_SAM"/>
    <property type="match status" value="1"/>
</dbReference>
<comment type="cofactor">
    <cofactor evidence="6">
        <name>[4Fe-4S] cluster</name>
        <dbReference type="ChEBI" id="CHEBI:49883"/>
    </cofactor>
    <text evidence="6">Binds 1 [4Fe-4S] cluster. The cluster is coordinated with 3 cysteines and an exchangeable S-adenosyl-L-methionine.</text>
</comment>
<dbReference type="GO" id="GO:0046872">
    <property type="term" value="F:metal ion binding"/>
    <property type="evidence" value="ECO:0007669"/>
    <property type="project" value="UniProtKB-KW"/>
</dbReference>
<gene>
    <name evidence="8" type="ORF">A2482_00205</name>
</gene>
<keyword evidence="4 6" id="KW-0408">Iron</keyword>
<evidence type="ECO:0000256" key="5">
    <source>
        <dbReference type="ARBA" id="ARBA00023014"/>
    </source>
</evidence>
<organism evidence="8 9">
    <name type="scientific">Candidatus Falkowbacteria bacterium RIFOXYC2_FULL_48_21</name>
    <dbReference type="NCBI Taxonomy" id="1798005"/>
    <lineage>
        <taxon>Bacteria</taxon>
        <taxon>Candidatus Falkowiibacteriota</taxon>
    </lineage>
</organism>
<dbReference type="PANTHER" id="PTHR30352">
    <property type="entry name" value="PYRUVATE FORMATE-LYASE-ACTIVATING ENZYME"/>
    <property type="match status" value="1"/>
</dbReference>
<dbReference type="AlphaFoldDB" id="A0A1F5TD07"/>
<evidence type="ECO:0000259" key="7">
    <source>
        <dbReference type="PROSITE" id="PS51918"/>
    </source>
</evidence>
<protein>
    <submittedName>
        <fullName evidence="8">AmmeMemoRadiSam system radical SAM enzyme</fullName>
    </submittedName>
</protein>
<keyword evidence="5 6" id="KW-0411">Iron-sulfur</keyword>
<evidence type="ECO:0000256" key="3">
    <source>
        <dbReference type="ARBA" id="ARBA00022723"/>
    </source>
</evidence>
<evidence type="ECO:0000256" key="6">
    <source>
        <dbReference type="PIRSR" id="PIRSR004869-50"/>
    </source>
</evidence>
<dbReference type="Pfam" id="PF04055">
    <property type="entry name" value="Radical_SAM"/>
    <property type="match status" value="1"/>
</dbReference>
<evidence type="ECO:0000313" key="9">
    <source>
        <dbReference type="Proteomes" id="UP000178656"/>
    </source>
</evidence>
<dbReference type="InterPro" id="IPR027596">
    <property type="entry name" value="AmmeMemoSam_rS"/>
</dbReference>
<evidence type="ECO:0000256" key="4">
    <source>
        <dbReference type="ARBA" id="ARBA00023004"/>
    </source>
</evidence>
<dbReference type="SUPFAM" id="SSF102114">
    <property type="entry name" value="Radical SAM enzymes"/>
    <property type="match status" value="1"/>
</dbReference>
<dbReference type="InterPro" id="IPR007197">
    <property type="entry name" value="rSAM"/>
</dbReference>
<dbReference type="Gene3D" id="3.20.20.70">
    <property type="entry name" value="Aldolase class I"/>
    <property type="match status" value="1"/>
</dbReference>
<reference evidence="8 9" key="1">
    <citation type="journal article" date="2016" name="Nat. Commun.">
        <title>Thousands of microbial genomes shed light on interconnected biogeochemical processes in an aquifer system.</title>
        <authorList>
            <person name="Anantharaman K."/>
            <person name="Brown C.T."/>
            <person name="Hug L.A."/>
            <person name="Sharon I."/>
            <person name="Castelle C.J."/>
            <person name="Probst A.J."/>
            <person name="Thomas B.C."/>
            <person name="Singh A."/>
            <person name="Wilkins M.J."/>
            <person name="Karaoz U."/>
            <person name="Brodie E.L."/>
            <person name="Williams K.H."/>
            <person name="Hubbard S.S."/>
            <person name="Banfield J.F."/>
        </authorList>
    </citation>
    <scope>NUCLEOTIDE SEQUENCE [LARGE SCALE GENOMIC DNA]</scope>
</reference>
<feature type="binding site" evidence="6">
    <location>
        <position position="82"/>
    </location>
    <ligand>
        <name>[4Fe-4S] cluster</name>
        <dbReference type="ChEBI" id="CHEBI:49883"/>
        <note>4Fe-4S-S-AdoMet</note>
    </ligand>
</feature>
<dbReference type="EMBL" id="MFGM01000029">
    <property type="protein sequence ID" value="OGF36785.1"/>
    <property type="molecule type" value="Genomic_DNA"/>
</dbReference>
<dbReference type="PROSITE" id="PS51918">
    <property type="entry name" value="RADICAL_SAM"/>
    <property type="match status" value="1"/>
</dbReference>
<keyword evidence="1" id="KW-0004">4Fe-4S</keyword>
<feature type="domain" description="Radical SAM core" evidence="7">
    <location>
        <begin position="67"/>
        <end position="285"/>
    </location>
</feature>
<dbReference type="PIRSF" id="PIRSF004869">
    <property type="entry name" value="PflX_prd"/>
    <property type="match status" value="1"/>
</dbReference>
<proteinExistence type="predicted"/>
<dbReference type="GO" id="GO:0003824">
    <property type="term" value="F:catalytic activity"/>
    <property type="evidence" value="ECO:0007669"/>
    <property type="project" value="InterPro"/>
</dbReference>
<name>A0A1F5TD07_9BACT</name>
<dbReference type="InterPro" id="IPR016431">
    <property type="entry name" value="Pyrv-formate_lyase-activ_prd"/>
</dbReference>